<proteinExistence type="predicted"/>
<dbReference type="AlphaFoldDB" id="A0A2V1DR94"/>
<feature type="transmembrane region" description="Helical" evidence="1">
    <location>
        <begin position="482"/>
        <end position="504"/>
    </location>
</feature>
<reference evidence="2 3" key="1">
    <citation type="journal article" date="2018" name="Sci. Rep.">
        <title>Comparative genomics provides insights into the lifestyle and reveals functional heterogeneity of dark septate endophytic fungi.</title>
        <authorList>
            <person name="Knapp D.G."/>
            <person name="Nemeth J.B."/>
            <person name="Barry K."/>
            <person name="Hainaut M."/>
            <person name="Henrissat B."/>
            <person name="Johnson J."/>
            <person name="Kuo A."/>
            <person name="Lim J.H.P."/>
            <person name="Lipzen A."/>
            <person name="Nolan M."/>
            <person name="Ohm R.A."/>
            <person name="Tamas L."/>
            <person name="Grigoriev I.V."/>
            <person name="Spatafora J.W."/>
            <person name="Nagy L.G."/>
            <person name="Kovacs G.M."/>
        </authorList>
    </citation>
    <scope>NUCLEOTIDE SEQUENCE [LARGE SCALE GENOMIC DNA]</scope>
    <source>
        <strain evidence="2 3">DSE2036</strain>
    </source>
</reference>
<gene>
    <name evidence="2" type="ORF">DM02DRAFT_671773</name>
</gene>
<evidence type="ECO:0000313" key="3">
    <source>
        <dbReference type="Proteomes" id="UP000244855"/>
    </source>
</evidence>
<organism evidence="2 3">
    <name type="scientific">Periconia macrospinosa</name>
    <dbReference type="NCBI Taxonomy" id="97972"/>
    <lineage>
        <taxon>Eukaryota</taxon>
        <taxon>Fungi</taxon>
        <taxon>Dikarya</taxon>
        <taxon>Ascomycota</taxon>
        <taxon>Pezizomycotina</taxon>
        <taxon>Dothideomycetes</taxon>
        <taxon>Pleosporomycetidae</taxon>
        <taxon>Pleosporales</taxon>
        <taxon>Massarineae</taxon>
        <taxon>Periconiaceae</taxon>
        <taxon>Periconia</taxon>
    </lineage>
</organism>
<keyword evidence="3" id="KW-1185">Reference proteome</keyword>
<sequence length="568" mass="62073">MGIGAFIALVVLLSRYQNKVVPQMGSVAGVGITLNTIVSILATVGRACMLLPVAECINQQKWLWFSGSPRALTHLDTFDQGSRGAFGSVIMLWTINIRNLGSVGALLLILGLAVDPLSQQLLHYEKRLEPGRGDIVYLTKVMEYNTDLFLSSETLYDASADDNETLSEPPQFMKSAIQAGIYAQSSGIPDLAPLCPTGNCTWPSYASLEVCVRWADVSSKLQRSVVPAAGLQKGQKGQVATWSLDNRTLISNSVENARLNVSNAAKLVNEVGGRPHIEFSGTSAFDDSPAPLAHFFVTYINGSNSVNKLDQPLDGISNLGWNFSAIEFMLEWCVQEYKAEVKSGVLTTTKLKTIKDFQPDDFGRLTVAMAYNRIYRVPNSSDVSLPNYLLKTFRGSVLAKWISAPTKTSDLAEVFHSKLKKKYLNTNYEVIGPEDADVRTAMVRIVENVATSMNIAMRQHNTTPNQEKGTVWEEQTFVKVRWGWIAAPVMLAGFSVLFVVATIIQSSGQARRGMVWKSSSVPTLLALNSDLHKAVGAPSSLSKTECVLRGAKVSLSQDKQGGWRLHGS</sequence>
<dbReference type="InterPro" id="IPR021514">
    <property type="entry name" value="DUF3176"/>
</dbReference>
<evidence type="ECO:0000256" key="1">
    <source>
        <dbReference type="SAM" id="Phobius"/>
    </source>
</evidence>
<keyword evidence="1" id="KW-1133">Transmembrane helix</keyword>
<keyword evidence="1" id="KW-0812">Transmembrane</keyword>
<dbReference type="Proteomes" id="UP000244855">
    <property type="component" value="Unassembled WGS sequence"/>
</dbReference>
<dbReference type="PANTHER" id="PTHR35394">
    <property type="entry name" value="DUF3176 DOMAIN-CONTAINING PROTEIN"/>
    <property type="match status" value="1"/>
</dbReference>
<dbReference type="EMBL" id="KZ805368">
    <property type="protein sequence ID" value="PVI00783.1"/>
    <property type="molecule type" value="Genomic_DNA"/>
</dbReference>
<protein>
    <submittedName>
        <fullName evidence="2">Uncharacterized protein</fullName>
    </submittedName>
</protein>
<dbReference type="Pfam" id="PF11374">
    <property type="entry name" value="DUF3176"/>
    <property type="match status" value="1"/>
</dbReference>
<dbReference type="PANTHER" id="PTHR35394:SF5">
    <property type="entry name" value="DUF3176 DOMAIN-CONTAINING PROTEIN"/>
    <property type="match status" value="1"/>
</dbReference>
<keyword evidence="1" id="KW-0472">Membrane</keyword>
<accession>A0A2V1DR94</accession>
<name>A0A2V1DR94_9PLEO</name>
<dbReference type="OrthoDB" id="5376804at2759"/>
<evidence type="ECO:0000313" key="2">
    <source>
        <dbReference type="EMBL" id="PVI00783.1"/>
    </source>
</evidence>